<dbReference type="Pfam" id="PF00067">
    <property type="entry name" value="p450"/>
    <property type="match status" value="2"/>
</dbReference>
<organism evidence="5 6">
    <name type="scientific">Aldrovandia affinis</name>
    <dbReference type="NCBI Taxonomy" id="143900"/>
    <lineage>
        <taxon>Eukaryota</taxon>
        <taxon>Metazoa</taxon>
        <taxon>Chordata</taxon>
        <taxon>Craniata</taxon>
        <taxon>Vertebrata</taxon>
        <taxon>Euteleostomi</taxon>
        <taxon>Actinopterygii</taxon>
        <taxon>Neopterygii</taxon>
        <taxon>Teleostei</taxon>
        <taxon>Notacanthiformes</taxon>
        <taxon>Halosauridae</taxon>
        <taxon>Aldrovandia</taxon>
    </lineage>
</organism>
<dbReference type="EMBL" id="JAINUG010000194">
    <property type="protein sequence ID" value="KAJ8388419.1"/>
    <property type="molecule type" value="Genomic_DNA"/>
</dbReference>
<evidence type="ECO:0000313" key="6">
    <source>
        <dbReference type="Proteomes" id="UP001221898"/>
    </source>
</evidence>
<dbReference type="Gene3D" id="1.10.630.10">
    <property type="entry name" value="Cytochrome P450"/>
    <property type="match status" value="2"/>
</dbReference>
<dbReference type="InterPro" id="IPR050182">
    <property type="entry name" value="Cytochrome_P450_fam2"/>
</dbReference>
<dbReference type="InterPro" id="IPR002401">
    <property type="entry name" value="Cyt_P450_E_grp-I"/>
</dbReference>
<keyword evidence="3" id="KW-0479">Metal-binding</keyword>
<dbReference type="InterPro" id="IPR001128">
    <property type="entry name" value="Cyt_P450"/>
</dbReference>
<sequence>MALQVLLRSVLEWTDVQSLLLFLLVFLLISDHFRRRNPKNFPPGPWALPFLGNVFHLDTKQPHIHFNELVKCYGNVFSLHLGGVNTVVVNGYSLVKEALINQGSTFADRPDCPLNRRINNCQGIAFNNGYSWKQATAGNSRFTVSTLRDFGVGKRSLESQILEEIKFLHQAVLEKSVCAFLREEIENHQKDWDPSAPRDFIDCYLSEIEKRRDDPEAGFHEEGLCYCMLDLFVAGTETTSTTLLWAFIYMMKYPEIQGR</sequence>
<evidence type="ECO:0008006" key="7">
    <source>
        <dbReference type="Google" id="ProtNLM"/>
    </source>
</evidence>
<name>A0AAD7RQC5_9TELE</name>
<dbReference type="GO" id="GO:0005506">
    <property type="term" value="F:iron ion binding"/>
    <property type="evidence" value="ECO:0007669"/>
    <property type="project" value="InterPro"/>
</dbReference>
<keyword evidence="4" id="KW-0408">Iron</keyword>
<comment type="caution">
    <text evidence="5">The sequence shown here is derived from an EMBL/GenBank/DDBJ whole genome shotgun (WGS) entry which is preliminary data.</text>
</comment>
<comment type="cofactor">
    <cofactor evidence="1">
        <name>heme</name>
        <dbReference type="ChEBI" id="CHEBI:30413"/>
    </cofactor>
</comment>
<dbReference type="InterPro" id="IPR036396">
    <property type="entry name" value="Cyt_P450_sf"/>
</dbReference>
<dbReference type="Proteomes" id="UP001221898">
    <property type="component" value="Unassembled WGS sequence"/>
</dbReference>
<dbReference type="GO" id="GO:0006805">
    <property type="term" value="P:xenobiotic metabolic process"/>
    <property type="evidence" value="ECO:0007669"/>
    <property type="project" value="TreeGrafter"/>
</dbReference>
<accession>A0AAD7RQC5</accession>
<keyword evidence="6" id="KW-1185">Reference proteome</keyword>
<dbReference type="SUPFAM" id="SSF48264">
    <property type="entry name" value="Cytochrome P450"/>
    <property type="match status" value="1"/>
</dbReference>
<evidence type="ECO:0000256" key="1">
    <source>
        <dbReference type="ARBA" id="ARBA00001971"/>
    </source>
</evidence>
<dbReference type="PRINTS" id="PR00463">
    <property type="entry name" value="EP450I"/>
</dbReference>
<dbReference type="PANTHER" id="PTHR24300">
    <property type="entry name" value="CYTOCHROME P450 508A4-RELATED"/>
    <property type="match status" value="1"/>
</dbReference>
<dbReference type="GO" id="GO:0020037">
    <property type="term" value="F:heme binding"/>
    <property type="evidence" value="ECO:0007669"/>
    <property type="project" value="InterPro"/>
</dbReference>
<evidence type="ECO:0000256" key="2">
    <source>
        <dbReference type="ARBA" id="ARBA00010617"/>
    </source>
</evidence>
<protein>
    <recommendedName>
        <fullName evidence="7">Cytochrome P450</fullName>
    </recommendedName>
</protein>
<reference evidence="5" key="1">
    <citation type="journal article" date="2023" name="Science">
        <title>Genome structures resolve the early diversification of teleost fishes.</title>
        <authorList>
            <person name="Parey E."/>
            <person name="Louis A."/>
            <person name="Montfort J."/>
            <person name="Bouchez O."/>
            <person name="Roques C."/>
            <person name="Iampietro C."/>
            <person name="Lluch J."/>
            <person name="Castinel A."/>
            <person name="Donnadieu C."/>
            <person name="Desvignes T."/>
            <person name="Floi Bucao C."/>
            <person name="Jouanno E."/>
            <person name="Wen M."/>
            <person name="Mejri S."/>
            <person name="Dirks R."/>
            <person name="Jansen H."/>
            <person name="Henkel C."/>
            <person name="Chen W.J."/>
            <person name="Zahm M."/>
            <person name="Cabau C."/>
            <person name="Klopp C."/>
            <person name="Thompson A.W."/>
            <person name="Robinson-Rechavi M."/>
            <person name="Braasch I."/>
            <person name="Lecointre G."/>
            <person name="Bobe J."/>
            <person name="Postlethwait J.H."/>
            <person name="Berthelot C."/>
            <person name="Roest Crollius H."/>
            <person name="Guiguen Y."/>
        </authorList>
    </citation>
    <scope>NUCLEOTIDE SEQUENCE</scope>
    <source>
        <strain evidence="5">NC1722</strain>
    </source>
</reference>
<evidence type="ECO:0000256" key="4">
    <source>
        <dbReference type="ARBA" id="ARBA00023004"/>
    </source>
</evidence>
<dbReference type="GO" id="GO:0006082">
    <property type="term" value="P:organic acid metabolic process"/>
    <property type="evidence" value="ECO:0007669"/>
    <property type="project" value="TreeGrafter"/>
</dbReference>
<evidence type="ECO:0000313" key="5">
    <source>
        <dbReference type="EMBL" id="KAJ8388419.1"/>
    </source>
</evidence>
<proteinExistence type="inferred from homology"/>
<evidence type="ECO:0000256" key="3">
    <source>
        <dbReference type="ARBA" id="ARBA00022723"/>
    </source>
</evidence>
<dbReference type="GO" id="GO:0016712">
    <property type="term" value="F:oxidoreductase activity, acting on paired donors, with incorporation or reduction of molecular oxygen, reduced flavin or flavoprotein as one donor, and incorporation of one atom of oxygen"/>
    <property type="evidence" value="ECO:0007669"/>
    <property type="project" value="TreeGrafter"/>
</dbReference>
<dbReference type="PANTHER" id="PTHR24300:SF177">
    <property type="entry name" value="CYTOCHROME P450 2J2"/>
    <property type="match status" value="1"/>
</dbReference>
<dbReference type="AlphaFoldDB" id="A0AAD7RQC5"/>
<dbReference type="GO" id="GO:0005737">
    <property type="term" value="C:cytoplasm"/>
    <property type="evidence" value="ECO:0007669"/>
    <property type="project" value="TreeGrafter"/>
</dbReference>
<comment type="similarity">
    <text evidence="2">Belongs to the cytochrome P450 family.</text>
</comment>
<gene>
    <name evidence="5" type="ORF">AAFF_G00132950</name>
</gene>